<comment type="caution">
    <text evidence="1">The sequence shown here is derived from an EMBL/GenBank/DDBJ whole genome shotgun (WGS) entry which is preliminary data.</text>
</comment>
<dbReference type="InterPro" id="IPR011009">
    <property type="entry name" value="Kinase-like_dom_sf"/>
</dbReference>
<accession>A0ABR3Y2G7</accession>
<dbReference type="SUPFAM" id="SSF56112">
    <property type="entry name" value="Protein kinase-like (PK-like)"/>
    <property type="match status" value="1"/>
</dbReference>
<protein>
    <recommendedName>
        <fullName evidence="3">Protein kinase domain-containing protein</fullName>
    </recommendedName>
</protein>
<sequence>MGTGGVDLEIQNAFRVGDHCNAQVFTAKVLQASPNPHYLKPGKEIVTKIYDPLYFNDGGYINPFRAVDKHYTHEARTYDVLSDLQGTLIPTFYGSYTLDIPVNGHQKRIVRLILLDYVSGKSMQQVNPMDFSQQTRQQIMKSIVDFETLIFQRDIALTDLSPRNVVMRKGVDPDAKGALVLIDFAGALFGRTRDDIEAKAVDMLLGQYISPLLRWKKRMMRWEFNDWIDWDWQSWLQAQYAYTAATITTEIQKRYG</sequence>
<evidence type="ECO:0000313" key="1">
    <source>
        <dbReference type="EMBL" id="KAL1882467.1"/>
    </source>
</evidence>
<reference evidence="1 2" key="1">
    <citation type="journal article" date="2024" name="IMA Fungus">
        <title>IMA Genome - F19 : A genome assembly and annotation guide to empower mycologists, including annotated draft genome sequences of Ceratocystis pirilliformis, Diaporthe australafricana, Fusarium ophioides, Paecilomyces lecythidis, and Sporothrix stenoceras.</title>
        <authorList>
            <person name="Aylward J."/>
            <person name="Wilson A.M."/>
            <person name="Visagie C.M."/>
            <person name="Spraker J."/>
            <person name="Barnes I."/>
            <person name="Buitendag C."/>
            <person name="Ceriani C."/>
            <person name="Del Mar Angel L."/>
            <person name="du Plessis D."/>
            <person name="Fuchs T."/>
            <person name="Gasser K."/>
            <person name="Kramer D."/>
            <person name="Li W."/>
            <person name="Munsamy K."/>
            <person name="Piso A."/>
            <person name="Price J.L."/>
            <person name="Sonnekus B."/>
            <person name="Thomas C."/>
            <person name="van der Nest A."/>
            <person name="van Dijk A."/>
            <person name="van Heerden A."/>
            <person name="van Vuuren N."/>
            <person name="Yilmaz N."/>
            <person name="Duong T.A."/>
            <person name="van der Merwe N.A."/>
            <person name="Wingfield M.J."/>
            <person name="Wingfield B.D."/>
        </authorList>
    </citation>
    <scope>NUCLEOTIDE SEQUENCE [LARGE SCALE GENOMIC DNA]</scope>
    <source>
        <strain evidence="1 2">CMW 18167</strain>
    </source>
</reference>
<dbReference type="Proteomes" id="UP001583193">
    <property type="component" value="Unassembled WGS sequence"/>
</dbReference>
<organism evidence="1 2">
    <name type="scientific">Paecilomyces lecythidis</name>
    <dbReference type="NCBI Taxonomy" id="3004212"/>
    <lineage>
        <taxon>Eukaryota</taxon>
        <taxon>Fungi</taxon>
        <taxon>Dikarya</taxon>
        <taxon>Ascomycota</taxon>
        <taxon>Pezizomycotina</taxon>
        <taxon>Eurotiomycetes</taxon>
        <taxon>Eurotiomycetidae</taxon>
        <taxon>Eurotiales</taxon>
        <taxon>Thermoascaceae</taxon>
        <taxon>Paecilomyces</taxon>
    </lineage>
</organism>
<name>A0ABR3Y2G7_9EURO</name>
<evidence type="ECO:0008006" key="3">
    <source>
        <dbReference type="Google" id="ProtNLM"/>
    </source>
</evidence>
<gene>
    <name evidence="1" type="ORF">Plec18167_002883</name>
</gene>
<proteinExistence type="predicted"/>
<dbReference type="EMBL" id="JAVDPF010000006">
    <property type="protein sequence ID" value="KAL1882467.1"/>
    <property type="molecule type" value="Genomic_DNA"/>
</dbReference>
<keyword evidence="2" id="KW-1185">Reference proteome</keyword>
<evidence type="ECO:0000313" key="2">
    <source>
        <dbReference type="Proteomes" id="UP001583193"/>
    </source>
</evidence>